<reference evidence="1 2" key="1">
    <citation type="submission" date="2017-11" db="EMBL/GenBank/DDBJ databases">
        <title>Genome sequence and genome mining of multiple bioactive secondary metabolites from a deep sea-derived Bacillus siamensis SCSIO 05746.</title>
        <authorList>
            <person name="Pan H.-Q."/>
            <person name="Ju J.-H."/>
        </authorList>
    </citation>
    <scope>NUCLEOTIDE SEQUENCE [LARGE SCALE GENOMIC DNA]</scope>
    <source>
        <strain evidence="1 2">SCSIO 05746</strain>
    </source>
</reference>
<proteinExistence type="predicted"/>
<evidence type="ECO:0000313" key="2">
    <source>
        <dbReference type="Proteomes" id="UP000234366"/>
    </source>
</evidence>
<dbReference type="Pfam" id="PF11122">
    <property type="entry name" value="Spore-coat_CotD"/>
    <property type="match status" value="1"/>
</dbReference>
<dbReference type="Proteomes" id="UP000234366">
    <property type="component" value="Chromosome"/>
</dbReference>
<dbReference type="EMBL" id="CP025001">
    <property type="protein sequence ID" value="AUJ77264.1"/>
    <property type="molecule type" value="Genomic_DNA"/>
</dbReference>
<accession>A0AAI8N0A8</accession>
<sequence>MFHHHHHCCRPNVMPPIVHPTNCCEHHCFTNTVVPHIHPQHTTNVNHHNFEHVHYFPHTFSNVDPTTHQHFQCGSPCCDH</sequence>
<keyword evidence="1" id="KW-0167">Capsid protein</keyword>
<dbReference type="AlphaFoldDB" id="A0AAI8N0A8"/>
<protein>
    <submittedName>
        <fullName evidence="1">Spore coat protein</fullName>
    </submittedName>
</protein>
<keyword evidence="2" id="KW-1185">Reference proteome</keyword>
<name>A0AAI8N0A8_9BACI</name>
<organism evidence="1 2">
    <name type="scientific">Bacillus siamensis</name>
    <dbReference type="NCBI Taxonomy" id="659243"/>
    <lineage>
        <taxon>Bacteria</taxon>
        <taxon>Bacillati</taxon>
        <taxon>Bacillota</taxon>
        <taxon>Bacilli</taxon>
        <taxon>Bacillales</taxon>
        <taxon>Bacillaceae</taxon>
        <taxon>Bacillus</taxon>
        <taxon>Bacillus amyloliquefaciens group</taxon>
    </lineage>
</organism>
<gene>
    <name evidence="1" type="ORF">CWD84_10785</name>
</gene>
<keyword evidence="1" id="KW-0946">Virion</keyword>
<dbReference type="KEGG" id="bsia:CWD84_10785"/>
<dbReference type="RefSeq" id="WP_076982573.1">
    <property type="nucleotide sequence ID" value="NZ_CP025001.1"/>
</dbReference>
<evidence type="ECO:0000313" key="1">
    <source>
        <dbReference type="EMBL" id="AUJ77264.1"/>
    </source>
</evidence>
<dbReference type="InterPro" id="IPR020108">
    <property type="entry name" value="Spore_coat_CotD"/>
</dbReference>